<name>A0ABU7JPJ8_9NOCA</name>
<evidence type="ECO:0000313" key="2">
    <source>
        <dbReference type="Proteomes" id="UP001331936"/>
    </source>
</evidence>
<dbReference type="EMBL" id="JAUZMZ010000029">
    <property type="protein sequence ID" value="MEE2031951.1"/>
    <property type="molecule type" value="Genomic_DNA"/>
</dbReference>
<dbReference type="SUPFAM" id="SSF54637">
    <property type="entry name" value="Thioesterase/thiol ester dehydrase-isomerase"/>
    <property type="match status" value="1"/>
</dbReference>
<dbReference type="GO" id="GO:0016787">
    <property type="term" value="F:hydrolase activity"/>
    <property type="evidence" value="ECO:0007669"/>
    <property type="project" value="UniProtKB-KW"/>
</dbReference>
<protein>
    <submittedName>
        <fullName evidence="1">Acyl-CoA thioesterase</fullName>
        <ecNumber evidence="1">3.1.2.-</ecNumber>
    </submittedName>
</protein>
<gene>
    <name evidence="1" type="ORF">Q8814_07485</name>
</gene>
<comment type="caution">
    <text evidence="1">The sequence shown here is derived from an EMBL/GenBank/DDBJ whole genome shotgun (WGS) entry which is preliminary data.</text>
</comment>
<accession>A0ABU7JPJ8</accession>
<keyword evidence="2" id="KW-1185">Reference proteome</keyword>
<reference evidence="1 2" key="1">
    <citation type="submission" date="2023-08" db="EMBL/GenBank/DDBJ databases">
        <authorList>
            <person name="Girao M."/>
            <person name="Carvalho M.F."/>
        </authorList>
    </citation>
    <scope>NUCLEOTIDE SEQUENCE [LARGE SCALE GENOMIC DNA]</scope>
    <source>
        <strain evidence="1 2">CC-R104</strain>
    </source>
</reference>
<proteinExistence type="predicted"/>
<dbReference type="RefSeq" id="WP_330151385.1">
    <property type="nucleotide sequence ID" value="NZ_JAUZMZ010000029.1"/>
</dbReference>
<dbReference type="CDD" id="cd00586">
    <property type="entry name" value="4HBT"/>
    <property type="match status" value="1"/>
</dbReference>
<dbReference type="Pfam" id="PF13279">
    <property type="entry name" value="4HBT_2"/>
    <property type="match status" value="1"/>
</dbReference>
<keyword evidence="1" id="KW-0378">Hydrolase</keyword>
<dbReference type="EC" id="3.1.2.-" evidence="1"/>
<dbReference type="Gene3D" id="3.10.129.10">
    <property type="entry name" value="Hotdog Thioesterase"/>
    <property type="match status" value="1"/>
</dbReference>
<organism evidence="1 2">
    <name type="scientific">Rhodococcus chondri</name>
    <dbReference type="NCBI Taxonomy" id="3065941"/>
    <lineage>
        <taxon>Bacteria</taxon>
        <taxon>Bacillati</taxon>
        <taxon>Actinomycetota</taxon>
        <taxon>Actinomycetes</taxon>
        <taxon>Mycobacteriales</taxon>
        <taxon>Nocardiaceae</taxon>
        <taxon>Rhodococcus</taxon>
    </lineage>
</organism>
<evidence type="ECO:0000313" key="1">
    <source>
        <dbReference type="EMBL" id="MEE2031951.1"/>
    </source>
</evidence>
<dbReference type="InterPro" id="IPR029069">
    <property type="entry name" value="HotDog_dom_sf"/>
</dbReference>
<sequence>MRHDPRRSMLDRYPLRRTVTPLFGDTDALGHINNVSIARYFEQARVLMQEALAADLGERAFERAVLANIEISYLAEAFYPHDIVIGVGVEKIGTSSLVLGSALFQRDRCVALARSVDVGTGNSGGAAPIADHVRDILEKYRLDLASEQERPGIE</sequence>
<dbReference type="Proteomes" id="UP001331936">
    <property type="component" value="Unassembled WGS sequence"/>
</dbReference>